<dbReference type="PANTHER" id="PTHR42879">
    <property type="entry name" value="3-OXOACYL-(ACYL-CARRIER-PROTEIN) REDUCTASE"/>
    <property type="match status" value="1"/>
</dbReference>
<organism evidence="3 4">
    <name type="scientific">Marivirga lumbricoides</name>
    <dbReference type="NCBI Taxonomy" id="1046115"/>
    <lineage>
        <taxon>Bacteria</taxon>
        <taxon>Pseudomonadati</taxon>
        <taxon>Bacteroidota</taxon>
        <taxon>Cytophagia</taxon>
        <taxon>Cytophagales</taxon>
        <taxon>Marivirgaceae</taxon>
        <taxon>Marivirga</taxon>
    </lineage>
</organism>
<proteinExistence type="inferred from homology"/>
<dbReference type="Proteomes" id="UP000240608">
    <property type="component" value="Unassembled WGS sequence"/>
</dbReference>
<dbReference type="InterPro" id="IPR036291">
    <property type="entry name" value="NAD(P)-bd_dom_sf"/>
</dbReference>
<dbReference type="Gene3D" id="3.40.50.720">
    <property type="entry name" value="NAD(P)-binding Rossmann-like Domain"/>
    <property type="match status" value="1"/>
</dbReference>
<dbReference type="FunFam" id="3.40.50.720:FF:000084">
    <property type="entry name" value="Short-chain dehydrogenase reductase"/>
    <property type="match status" value="1"/>
</dbReference>
<dbReference type="AlphaFoldDB" id="A0A2T4DTF4"/>
<dbReference type="SUPFAM" id="SSF51735">
    <property type="entry name" value="NAD(P)-binding Rossmann-fold domains"/>
    <property type="match status" value="1"/>
</dbReference>
<dbReference type="PROSITE" id="PS00061">
    <property type="entry name" value="ADH_SHORT"/>
    <property type="match status" value="1"/>
</dbReference>
<evidence type="ECO:0000256" key="1">
    <source>
        <dbReference type="ARBA" id="ARBA00006484"/>
    </source>
</evidence>
<dbReference type="EMBL" id="PYVU01000025">
    <property type="protein sequence ID" value="PTB97087.1"/>
    <property type="molecule type" value="Genomic_DNA"/>
</dbReference>
<protein>
    <submittedName>
        <fullName evidence="3">Oxidoreductase</fullName>
    </submittedName>
</protein>
<comment type="similarity">
    <text evidence="1 2">Belongs to the short-chain dehydrogenases/reductases (SDR) family.</text>
</comment>
<dbReference type="PRINTS" id="PR00081">
    <property type="entry name" value="GDHRDH"/>
</dbReference>
<comment type="caution">
    <text evidence="3">The sequence shown here is derived from an EMBL/GenBank/DDBJ whole genome shotgun (WGS) entry which is preliminary data.</text>
</comment>
<sequence>MDLQLQGKTAFISGSTQGIGFAIAKQLLKEGAHVIINGRTSQKIDTAMFTLRKEFPSATISGIAADFTKGQEIKELIERLPAIDILVNNVGLFELKEFTEITDSDWQNIFEVNVLSGIRLSRALLPGMLNNNEGRIIFISSEAGINIPSNMIHYGMTKTAMISVSRGLAEMTKNTKVTVNSIIGGPTYSEGVATAVEQLASSQNQSIEEVKNGIMQHLNPTSLLQRFIDPSEIASLTTYLCSPMASATNGAALRADGGVLNSIL</sequence>
<evidence type="ECO:0000313" key="4">
    <source>
        <dbReference type="Proteomes" id="UP000240608"/>
    </source>
</evidence>
<dbReference type="InterPro" id="IPR020904">
    <property type="entry name" value="Sc_DH/Rdtase_CS"/>
</dbReference>
<dbReference type="CDD" id="cd05233">
    <property type="entry name" value="SDR_c"/>
    <property type="match status" value="1"/>
</dbReference>
<dbReference type="PRINTS" id="PR00080">
    <property type="entry name" value="SDRFAMILY"/>
</dbReference>
<dbReference type="InterPro" id="IPR050259">
    <property type="entry name" value="SDR"/>
</dbReference>
<dbReference type="GO" id="GO:0032787">
    <property type="term" value="P:monocarboxylic acid metabolic process"/>
    <property type="evidence" value="ECO:0007669"/>
    <property type="project" value="UniProtKB-ARBA"/>
</dbReference>
<accession>A0A2T4DTF4</accession>
<evidence type="ECO:0000313" key="3">
    <source>
        <dbReference type="EMBL" id="PTB97087.1"/>
    </source>
</evidence>
<reference evidence="3 4" key="1">
    <citation type="submission" date="2018-03" db="EMBL/GenBank/DDBJ databases">
        <title>Cross-interface Injection: A General Nanoliter Liquid Handling Method Applied to Single Cells Genome Amplification Automated Nanoliter Liquid Handling Applied to Single Cell Multiple Displacement Amplification.</title>
        <authorList>
            <person name="Yun J."/>
            <person name="Xu P."/>
            <person name="Xu J."/>
            <person name="Dai X."/>
            <person name="Wang Y."/>
            <person name="Zheng X."/>
            <person name="Cao C."/>
            <person name="Yi Q."/>
            <person name="Zhu Y."/>
            <person name="Wang L."/>
            <person name="Dong Z."/>
            <person name="Huang Y."/>
            <person name="Huang L."/>
            <person name="Du W."/>
        </authorList>
    </citation>
    <scope>NUCLEOTIDE SEQUENCE [LARGE SCALE GENOMIC DNA]</scope>
    <source>
        <strain evidence="3 4">Z-D1-2</strain>
    </source>
</reference>
<dbReference type="InterPro" id="IPR002347">
    <property type="entry name" value="SDR_fam"/>
</dbReference>
<dbReference type="Pfam" id="PF00106">
    <property type="entry name" value="adh_short"/>
    <property type="match status" value="1"/>
</dbReference>
<evidence type="ECO:0000256" key="2">
    <source>
        <dbReference type="RuleBase" id="RU000363"/>
    </source>
</evidence>
<name>A0A2T4DTF4_9BACT</name>
<gene>
    <name evidence="3" type="ORF">C9994_04495</name>
</gene>